<evidence type="ECO:0000313" key="6">
    <source>
        <dbReference type="EMBL" id="CDR28305.1"/>
    </source>
</evidence>
<proteinExistence type="inferred from homology"/>
<feature type="coiled-coil region" evidence="4">
    <location>
        <begin position="183"/>
        <end position="210"/>
    </location>
</feature>
<dbReference type="Pfam" id="PF01420">
    <property type="entry name" value="Methylase_S"/>
    <property type="match status" value="2"/>
</dbReference>
<dbReference type="EMBL" id="CCEH01000010">
    <property type="protein sequence ID" value="CDR28305.1"/>
    <property type="molecule type" value="Genomic_DNA"/>
</dbReference>
<dbReference type="InterPro" id="IPR044946">
    <property type="entry name" value="Restrct_endonuc_typeI_TRD_sf"/>
</dbReference>
<dbReference type="Gene3D" id="3.90.220.20">
    <property type="entry name" value="DNA methylase specificity domains"/>
    <property type="match status" value="2"/>
</dbReference>
<dbReference type="InterPro" id="IPR000055">
    <property type="entry name" value="Restrct_endonuc_typeI_TRD"/>
</dbReference>
<dbReference type="PANTHER" id="PTHR30408">
    <property type="entry name" value="TYPE-1 RESTRICTION ENZYME ECOKI SPECIFICITY PROTEIN"/>
    <property type="match status" value="1"/>
</dbReference>
<evidence type="ECO:0000313" key="7">
    <source>
        <dbReference type="Proteomes" id="UP000044616"/>
    </source>
</evidence>
<dbReference type="AlphaFoldDB" id="A0A077UIV0"/>
<dbReference type="PANTHER" id="PTHR30408:SF12">
    <property type="entry name" value="TYPE I RESTRICTION ENZYME MJAVIII SPECIFICITY SUBUNIT"/>
    <property type="match status" value="1"/>
</dbReference>
<keyword evidence="2" id="KW-0680">Restriction system</keyword>
<evidence type="ECO:0000256" key="4">
    <source>
        <dbReference type="SAM" id="Coils"/>
    </source>
</evidence>
<keyword evidence="3" id="KW-0238">DNA-binding</keyword>
<dbReference type="InterPro" id="IPR052021">
    <property type="entry name" value="Type-I_RS_S_subunit"/>
</dbReference>
<feature type="domain" description="Type I restriction modification DNA specificity" evidence="5">
    <location>
        <begin position="20"/>
        <end position="201"/>
    </location>
</feature>
<dbReference type="GO" id="GO:0003677">
    <property type="term" value="F:DNA binding"/>
    <property type="evidence" value="ECO:0007669"/>
    <property type="project" value="UniProtKB-KW"/>
</dbReference>
<sequence length="414" mass="48275">MSNTQKENVPELRFPGFEGEWEEKQLGELGLFQKSYSFSRAKEGNGKTKHIHYGDIHSKFKTVLDSDGNIPNIIEKAVFELIQKGDIVFADASEDYSDLGKAVMIDFEPNSLISGLHTHLFRPFNNATSNFLIFYTKTLSYKKFIRQQGTGISVLGISKKSLLNLNVLIPRNELEQQKIGQFFSKFDRQIELEEQKLELLQQQKKGYMQKIFSQELRFKDENGNDYPEWEEKQLGELSQIVRGASPRPIKDPKWFNKESDIGWLRISDVTEQNGKIYHLDQKLSIEGQEKTRVLLTTHLLLSIAASIGKPVMNFVKTGVHDGFLIFLNPKFNLFFMYYWLEYFKDKWSKYGQPGSQVNLNSEIVKSQTLNMPSNHEQEKVGQFFNRNEKLIELQQEKIMYLKRRKQVLLQKMFI</sequence>
<dbReference type="SUPFAM" id="SSF116734">
    <property type="entry name" value="DNA methylase specificity domain"/>
    <property type="match status" value="2"/>
</dbReference>
<evidence type="ECO:0000256" key="3">
    <source>
        <dbReference type="ARBA" id="ARBA00023125"/>
    </source>
</evidence>
<accession>A0A077UIV0</accession>
<feature type="domain" description="Type I restriction modification DNA specificity" evidence="5">
    <location>
        <begin position="228"/>
        <end position="399"/>
    </location>
</feature>
<keyword evidence="4" id="KW-0175">Coiled coil</keyword>
<dbReference type="Proteomes" id="UP000044616">
    <property type="component" value="Unassembled WGS sequence"/>
</dbReference>
<dbReference type="RefSeq" id="WP_047530775.1">
    <property type="nucleotide sequence ID" value="NZ_CCEH01000010.1"/>
</dbReference>
<evidence type="ECO:0000259" key="5">
    <source>
        <dbReference type="Pfam" id="PF01420"/>
    </source>
</evidence>
<protein>
    <submittedName>
        <fullName evidence="6">Restriction-modification system, S subunit</fullName>
    </submittedName>
</protein>
<organism evidence="6 7">
    <name type="scientific">Staphylococcus schweitzeri</name>
    <dbReference type="NCBI Taxonomy" id="1654388"/>
    <lineage>
        <taxon>Bacteria</taxon>
        <taxon>Bacillati</taxon>
        <taxon>Bacillota</taxon>
        <taxon>Bacilli</taxon>
        <taxon>Bacillales</taxon>
        <taxon>Staphylococcaceae</taxon>
        <taxon>Staphylococcus</taxon>
    </lineage>
</organism>
<reference evidence="6 7" key="1">
    <citation type="submission" date="2014-05" db="EMBL/GenBank/DDBJ databases">
        <authorList>
            <person name="Aslett A.Martin."/>
            <person name="De Silva Nishadi"/>
        </authorList>
    </citation>
    <scope>NUCLEOTIDE SEQUENCE [LARGE SCALE GENOMIC DNA]</scope>
</reference>
<gene>
    <name evidence="6" type="ORF">ERS140147_01437</name>
</gene>
<evidence type="ECO:0000256" key="1">
    <source>
        <dbReference type="ARBA" id="ARBA00010923"/>
    </source>
</evidence>
<comment type="similarity">
    <text evidence="1">Belongs to the type-I restriction system S methylase family.</text>
</comment>
<evidence type="ECO:0000256" key="2">
    <source>
        <dbReference type="ARBA" id="ARBA00022747"/>
    </source>
</evidence>
<dbReference type="GO" id="GO:0009307">
    <property type="term" value="P:DNA restriction-modification system"/>
    <property type="evidence" value="ECO:0007669"/>
    <property type="project" value="UniProtKB-KW"/>
</dbReference>
<name>A0A077UIV0_9STAP</name>